<feature type="binding site" evidence="6">
    <location>
        <begin position="191"/>
        <end position="192"/>
    </location>
    <ligand>
        <name>substrate</name>
    </ligand>
</feature>
<dbReference type="SUPFAM" id="SSF53774">
    <property type="entry name" value="Glutaminase/Asparaginase"/>
    <property type="match status" value="1"/>
</dbReference>
<dbReference type="Gene3D" id="3.40.50.1170">
    <property type="entry name" value="L-asparaginase, N-terminal domain"/>
    <property type="match status" value="1"/>
</dbReference>
<dbReference type="SUPFAM" id="SSF48403">
    <property type="entry name" value="Ankyrin repeat"/>
    <property type="match status" value="1"/>
</dbReference>
<dbReference type="PIRSF" id="PIRSF001220">
    <property type="entry name" value="L-ASNase_gatD"/>
    <property type="match status" value="1"/>
</dbReference>
<dbReference type="NCBIfam" id="TIGR00519">
    <property type="entry name" value="asnASE_I"/>
    <property type="match status" value="1"/>
</dbReference>
<dbReference type="FunFam" id="3.40.50.40:FF:000001">
    <property type="entry name" value="L-asparaginase 1"/>
    <property type="match status" value="1"/>
</dbReference>
<dbReference type="Pfam" id="PF13637">
    <property type="entry name" value="Ank_4"/>
    <property type="match status" value="1"/>
</dbReference>
<evidence type="ECO:0000256" key="7">
    <source>
        <dbReference type="PROSITE-ProRule" id="PRU00023"/>
    </source>
</evidence>
<proteinExistence type="inferred from homology"/>
<protein>
    <recommendedName>
        <fullName evidence="1">asparaginase</fullName>
        <ecNumber evidence="1">3.5.1.1</ecNumber>
    </recommendedName>
</protein>
<evidence type="ECO:0000256" key="1">
    <source>
        <dbReference type="ARBA" id="ARBA00012920"/>
    </source>
</evidence>
<dbReference type="PROSITE" id="PS50088">
    <property type="entry name" value="ANK_REPEAT"/>
    <property type="match status" value="2"/>
</dbReference>
<name>A0A915CJA0_PARUN</name>
<dbReference type="InterPro" id="IPR002110">
    <property type="entry name" value="Ankyrin_rpt"/>
</dbReference>
<evidence type="ECO:0000256" key="3">
    <source>
        <dbReference type="ARBA" id="ARBA00022801"/>
    </source>
</evidence>
<evidence type="ECO:0000313" key="12">
    <source>
        <dbReference type="WBParaSite" id="PgR209X_g006_t02"/>
    </source>
</evidence>
<dbReference type="EC" id="3.5.1.1" evidence="1"/>
<dbReference type="InterPro" id="IPR027473">
    <property type="entry name" value="L-asparaginase_C"/>
</dbReference>
<feature type="binding site" evidence="6">
    <location>
        <position position="160"/>
    </location>
    <ligand>
        <name>substrate</name>
    </ligand>
</feature>
<dbReference type="PRINTS" id="PR00139">
    <property type="entry name" value="ASNGLNASE"/>
</dbReference>
<dbReference type="PROSITE" id="PS00917">
    <property type="entry name" value="ASN_GLN_ASE_2"/>
    <property type="match status" value="1"/>
</dbReference>
<dbReference type="Pfam" id="PF00710">
    <property type="entry name" value="Asparaginase"/>
    <property type="match status" value="1"/>
</dbReference>
<dbReference type="CDD" id="cd08963">
    <property type="entry name" value="L-asparaginase_I"/>
    <property type="match status" value="1"/>
</dbReference>
<evidence type="ECO:0000256" key="2">
    <source>
        <dbReference type="ARBA" id="ARBA00022737"/>
    </source>
</evidence>
<dbReference type="PANTHER" id="PTHR11707">
    <property type="entry name" value="L-ASPARAGINASE"/>
    <property type="match status" value="1"/>
</dbReference>
<organism evidence="11 12">
    <name type="scientific">Parascaris univalens</name>
    <name type="common">Nematode worm</name>
    <dbReference type="NCBI Taxonomy" id="6257"/>
    <lineage>
        <taxon>Eukaryota</taxon>
        <taxon>Metazoa</taxon>
        <taxon>Ecdysozoa</taxon>
        <taxon>Nematoda</taxon>
        <taxon>Chromadorea</taxon>
        <taxon>Rhabditida</taxon>
        <taxon>Spirurina</taxon>
        <taxon>Ascaridomorpha</taxon>
        <taxon>Ascaridoidea</taxon>
        <taxon>Ascarididae</taxon>
        <taxon>Parascaris</taxon>
    </lineage>
</organism>
<dbReference type="InterPro" id="IPR006034">
    <property type="entry name" value="Asparaginase/glutaminase-like"/>
</dbReference>
<keyword evidence="2" id="KW-0677">Repeat</keyword>
<keyword evidence="4 7" id="KW-0040">ANK repeat</keyword>
<dbReference type="AlphaFoldDB" id="A0A915CJA0"/>
<evidence type="ECO:0000313" key="11">
    <source>
        <dbReference type="Proteomes" id="UP000887569"/>
    </source>
</evidence>
<dbReference type="Proteomes" id="UP000887569">
    <property type="component" value="Unplaced"/>
</dbReference>
<dbReference type="SMART" id="SM00248">
    <property type="entry name" value="ANK"/>
    <property type="match status" value="4"/>
</dbReference>
<feature type="domain" description="L-asparaginase N-terminal" evidence="9">
    <location>
        <begin position="81"/>
        <end position="292"/>
    </location>
</feature>
<feature type="active site" evidence="8">
    <location>
        <position position="191"/>
    </location>
</feature>
<dbReference type="Pfam" id="PF17763">
    <property type="entry name" value="Asparaginase_C"/>
    <property type="match status" value="1"/>
</dbReference>
<evidence type="ECO:0000256" key="8">
    <source>
        <dbReference type="PROSITE-ProRule" id="PRU10100"/>
    </source>
</evidence>
<dbReference type="GO" id="GO:0009066">
    <property type="term" value="P:aspartate family amino acid metabolic process"/>
    <property type="evidence" value="ECO:0007669"/>
    <property type="project" value="UniProtKB-ARBA"/>
</dbReference>
<dbReference type="GO" id="GO:0004067">
    <property type="term" value="F:asparaginase activity"/>
    <property type="evidence" value="ECO:0007669"/>
    <property type="project" value="UniProtKB-UniRule"/>
</dbReference>
<dbReference type="InterPro" id="IPR027475">
    <property type="entry name" value="Asparaginase/glutaminase_AS2"/>
</dbReference>
<dbReference type="SFLD" id="SFLDS00057">
    <property type="entry name" value="Glutaminase/Asparaginase"/>
    <property type="match status" value="1"/>
</dbReference>
<dbReference type="InterPro" id="IPR036152">
    <property type="entry name" value="Asp/glu_Ase-like_sf"/>
</dbReference>
<dbReference type="InterPro" id="IPR027474">
    <property type="entry name" value="L-asparaginase_N"/>
</dbReference>
<dbReference type="InterPro" id="IPR036770">
    <property type="entry name" value="Ankyrin_rpt-contain_sf"/>
</dbReference>
<sequence length="654" mass="72305">MAKGKMLRPFMIPDCEEEENEDIKDGIFPLDEYHTPKQLMLHTGSSIKLTSASQLASTVSEDLASLKTAALNEKPYALESRVLVLYTGGTIGMKCIDGVYCPEQYYLARAIRELPPLNDKDYITAHYGDAQVKPFCLPPIRHMKKRIVYWVVEYEPLLDSSDMTYDDWIRIGKDIRKAYEQYDGFVVLHGTDTLAYTACALSFMLENLGKPVIITGAQIPVCEVRSDGRENLIGALIIAGNFDIPEVTVFFNNKLLRGNRSTKLDNSALDAFDSPNMAPIAQMEITIKVNYASIYRSPFLAPFSVHDRLCRNVGLLRIFPSISIDSVRAFLRAPTQGVVLQTFGAGNMPSRRTDIIEEIKQAVERGCIVVNCSQCVRGQVDVHYFTGKILYDAGVIPGSDMTAEAALTKLAYVLGKDEWDLPTKRKMIQRNIRGEMTSAHSETLRELEIIPQLAKFLRISSSHEVQLLRNALFPPLLCHAASKGDVDLLENLRESGAILSATDYNGRSALHVAARAGHKNAVIYLLKHGVSVHLRDEWDENPLMSAIRSKNLACIKALRDAGAVPVGNPIDLGVELCLLTSRGDIDALGAWIAAGVDINEKDYEGRTALHVAVCAGNEELVTYLLARGANPEAIDNTSYTPIDEAKRRGFASIL</sequence>
<dbReference type="InterPro" id="IPR041725">
    <property type="entry name" value="L-asparaginase_I"/>
</dbReference>
<keyword evidence="3" id="KW-0378">Hydrolase</keyword>
<feature type="repeat" description="ANK" evidence="7">
    <location>
        <begin position="604"/>
        <end position="636"/>
    </location>
</feature>
<evidence type="ECO:0000259" key="9">
    <source>
        <dbReference type="Pfam" id="PF00710"/>
    </source>
</evidence>
<feature type="domain" description="Asparaginase/glutaminase C-terminal" evidence="10">
    <location>
        <begin position="312"/>
        <end position="421"/>
    </location>
</feature>
<evidence type="ECO:0000256" key="5">
    <source>
        <dbReference type="ARBA" id="ARBA00061199"/>
    </source>
</evidence>
<feature type="repeat" description="ANK" evidence="7">
    <location>
        <begin position="505"/>
        <end position="537"/>
    </location>
</feature>
<dbReference type="PROSITE" id="PS50297">
    <property type="entry name" value="ANK_REP_REGION"/>
    <property type="match status" value="2"/>
</dbReference>
<dbReference type="InterPro" id="IPR006033">
    <property type="entry name" value="AsnA_fam"/>
</dbReference>
<dbReference type="InterPro" id="IPR037152">
    <property type="entry name" value="L-asparaginase_N_sf"/>
</dbReference>
<dbReference type="PIRSF" id="PIRSF500176">
    <property type="entry name" value="L_ASNase"/>
    <property type="match status" value="1"/>
</dbReference>
<dbReference type="Gene3D" id="3.40.50.40">
    <property type="match status" value="1"/>
</dbReference>
<dbReference type="PANTHER" id="PTHR11707:SF28">
    <property type="entry name" value="60 KDA LYSOPHOSPHOLIPASE"/>
    <property type="match status" value="1"/>
</dbReference>
<dbReference type="Pfam" id="PF12796">
    <property type="entry name" value="Ank_2"/>
    <property type="match status" value="1"/>
</dbReference>
<dbReference type="SMART" id="SM00870">
    <property type="entry name" value="Asparaginase"/>
    <property type="match status" value="1"/>
</dbReference>
<dbReference type="Gene3D" id="1.25.40.20">
    <property type="entry name" value="Ankyrin repeat-containing domain"/>
    <property type="match status" value="2"/>
</dbReference>
<evidence type="ECO:0000256" key="4">
    <source>
        <dbReference type="ARBA" id="ARBA00023043"/>
    </source>
</evidence>
<dbReference type="WBParaSite" id="PgR209X_g006_t02">
    <property type="protein sequence ID" value="PgR209X_g006_t02"/>
    <property type="gene ID" value="PgR209X_g006"/>
</dbReference>
<keyword evidence="11" id="KW-1185">Reference proteome</keyword>
<dbReference type="InterPro" id="IPR040919">
    <property type="entry name" value="Asparaginase_C"/>
</dbReference>
<comment type="similarity">
    <text evidence="5">In the N-terminal section; belongs to the asparaginase 1 family.</text>
</comment>
<reference evidence="12" key="1">
    <citation type="submission" date="2022-11" db="UniProtKB">
        <authorList>
            <consortium name="WormBaseParasite"/>
        </authorList>
    </citation>
    <scope>IDENTIFICATION</scope>
</reference>
<evidence type="ECO:0000259" key="10">
    <source>
        <dbReference type="Pfam" id="PF17763"/>
    </source>
</evidence>
<dbReference type="PROSITE" id="PS51732">
    <property type="entry name" value="ASN_GLN_ASE_3"/>
    <property type="match status" value="1"/>
</dbReference>
<evidence type="ECO:0000256" key="6">
    <source>
        <dbReference type="PIRSR" id="PIRSR001220-2"/>
    </source>
</evidence>
<accession>A0A915CJA0</accession>
<dbReference type="FunFam" id="3.40.50.1170:FF:000003">
    <property type="entry name" value="60 kDa lysophospholipase"/>
    <property type="match status" value="1"/>
</dbReference>